<dbReference type="Proteomes" id="UP000184363">
    <property type="component" value="Unassembled WGS sequence"/>
</dbReference>
<sequence>MIAARTLPRPRGRTECDDLVVLTDDGDVPEWVDRWRRSTGRTLRTVPAPVEEPGGLVTPQLAALAARRGCPVLLIRTADRPAAPRGRVVVGVQEMPEDAPVVEEAARCAAALGAAIEVLHAVPRSFGEKSVGLRDALDRGCEILDEARRLVPDADVTVRLVRAHPHEVVGERVEADLLLLGGPRPTADGALGLVALSAVHHAACPVLLVPRAVAR</sequence>
<dbReference type="Pfam" id="PF00582">
    <property type="entry name" value="Usp"/>
    <property type="match status" value="1"/>
</dbReference>
<dbReference type="RefSeq" id="WP_073457846.1">
    <property type="nucleotide sequence ID" value="NZ_CALGVN010000059.1"/>
</dbReference>
<dbReference type="Gene3D" id="3.40.50.12370">
    <property type="match status" value="1"/>
</dbReference>
<protein>
    <submittedName>
        <fullName evidence="2">Universal stress protein family protein</fullName>
    </submittedName>
</protein>
<evidence type="ECO:0000313" key="3">
    <source>
        <dbReference type="Proteomes" id="UP000184363"/>
    </source>
</evidence>
<evidence type="ECO:0000259" key="1">
    <source>
        <dbReference type="Pfam" id="PF00582"/>
    </source>
</evidence>
<proteinExistence type="predicted"/>
<accession>A0A1M6V1G4</accession>
<name>A0A1M6V1G4_PSETH</name>
<feature type="domain" description="UspA" evidence="1">
    <location>
        <begin position="86"/>
        <end position="210"/>
    </location>
</feature>
<dbReference type="InterPro" id="IPR006016">
    <property type="entry name" value="UspA"/>
</dbReference>
<dbReference type="SUPFAM" id="SSF52402">
    <property type="entry name" value="Adenine nucleotide alpha hydrolases-like"/>
    <property type="match status" value="1"/>
</dbReference>
<keyword evidence="3" id="KW-1185">Reference proteome</keyword>
<evidence type="ECO:0000313" key="2">
    <source>
        <dbReference type="EMBL" id="SHK75278.1"/>
    </source>
</evidence>
<gene>
    <name evidence="2" type="ORF">SAMN05443637_111139</name>
</gene>
<reference evidence="2 3" key="1">
    <citation type="submission" date="2016-11" db="EMBL/GenBank/DDBJ databases">
        <authorList>
            <person name="Jaros S."/>
            <person name="Januszkiewicz K."/>
            <person name="Wedrychowicz H."/>
        </authorList>
    </citation>
    <scope>NUCLEOTIDE SEQUENCE [LARGE SCALE GENOMIC DNA]</scope>
    <source>
        <strain evidence="2 3">DSM 43832</strain>
    </source>
</reference>
<organism evidence="2 3">
    <name type="scientific">Pseudonocardia thermophila</name>
    <dbReference type="NCBI Taxonomy" id="1848"/>
    <lineage>
        <taxon>Bacteria</taxon>
        <taxon>Bacillati</taxon>
        <taxon>Actinomycetota</taxon>
        <taxon>Actinomycetes</taxon>
        <taxon>Pseudonocardiales</taxon>
        <taxon>Pseudonocardiaceae</taxon>
        <taxon>Pseudonocardia</taxon>
    </lineage>
</organism>
<dbReference type="EMBL" id="FRAP01000011">
    <property type="protein sequence ID" value="SHK75278.1"/>
    <property type="molecule type" value="Genomic_DNA"/>
</dbReference>
<dbReference type="AlphaFoldDB" id="A0A1M6V1G4"/>
<dbReference type="OrthoDB" id="3572908at2"/>
<dbReference type="STRING" id="1848.SAMN05443637_111139"/>